<dbReference type="InterPro" id="IPR035965">
    <property type="entry name" value="PAS-like_dom_sf"/>
</dbReference>
<dbReference type="SMART" id="SM00267">
    <property type="entry name" value="GGDEF"/>
    <property type="match status" value="1"/>
</dbReference>
<evidence type="ECO:0000259" key="3">
    <source>
        <dbReference type="PROSITE" id="PS50887"/>
    </source>
</evidence>
<dbReference type="Pfam" id="PF00990">
    <property type="entry name" value="GGDEF"/>
    <property type="match status" value="1"/>
</dbReference>
<name>E6W151_DESIS</name>
<dbReference type="FunCoup" id="E6W151">
    <property type="interactions" value="242"/>
</dbReference>
<dbReference type="CDD" id="cd01948">
    <property type="entry name" value="EAL"/>
    <property type="match status" value="1"/>
</dbReference>
<dbReference type="Pfam" id="PF13426">
    <property type="entry name" value="PAS_9"/>
    <property type="match status" value="1"/>
</dbReference>
<evidence type="ECO:0000259" key="1">
    <source>
        <dbReference type="PROSITE" id="PS50112"/>
    </source>
</evidence>
<dbReference type="SMART" id="SM00091">
    <property type="entry name" value="PAS"/>
    <property type="match status" value="2"/>
</dbReference>
<keyword evidence="5" id="KW-1185">Reference proteome</keyword>
<sequence length="679" mass="75788">MSFHLLDKSVNVISIIFDAYTGQILSANPAACQFCGYSSQQMLQLTVAQTPLLPQDQILPLIERTLYGEPFYCLLSLDALDGKQDVTLYSIKTLWKGRAAIRVIAIDVSLSLKREKRLLLYGSAFANTGEAIVIADRHGRIEEINPAFTQISGYQQHEVIGSNMRMLQSGRHDAAFYRQIWSSIEEYGTWHGEVWNRRKSGEIYPVWLSIARISDAETGGTHYVGIMHDLSELTKTRQQLEYQGLYDGLTGLPNKVLFMQHINQAIPRANFGSVGFSLLCIHVDNYKDICNRGGTEMGDLFLQSFSLRLQKYFSAPAIMGRIRTNTLALLLPVMENHWDVMGAMRIIFTCASQPVGLGEGRFSSTVSVGVTDYPGGGENGSALMRNALMAMHKVQEECADNGYLHYSHRMRREILEQAALKSALASAVQNQELEIFYQPKVCLNTGTISGVEALLRWRKADGSFISPAEFIPVAERSDLILEIGAWVLKSACRQLKKWHDEGHGHLSVAINLSGKQFHDEQLPAMIGDILRETALPPQSLNLEITENILIDNVENAIRIMEQISAMGVHLSIDDFGRGYSSLTYLKRFPINVLKVDQSFVRDLPHGHKDVAIAMSIISLGSRLNLKVVAEGVETPEQLAFMQQHKCTEMQGFLFSKAIDAEELGAMLRSGKHLSCAYRP</sequence>
<dbReference type="Gene3D" id="3.20.20.450">
    <property type="entry name" value="EAL domain"/>
    <property type="match status" value="1"/>
</dbReference>
<evidence type="ECO:0000313" key="4">
    <source>
        <dbReference type="EMBL" id="ADU66471.1"/>
    </source>
</evidence>
<dbReference type="FunFam" id="3.20.20.450:FF:000001">
    <property type="entry name" value="Cyclic di-GMP phosphodiesterase yahA"/>
    <property type="match status" value="1"/>
</dbReference>
<dbReference type="eggNOG" id="COG2200">
    <property type="taxonomic scope" value="Bacteria"/>
</dbReference>
<dbReference type="CDD" id="cd01949">
    <property type="entry name" value="GGDEF"/>
    <property type="match status" value="1"/>
</dbReference>
<dbReference type="Gene3D" id="3.30.450.20">
    <property type="entry name" value="PAS domain"/>
    <property type="match status" value="2"/>
</dbReference>
<dbReference type="EMBL" id="CP002432">
    <property type="protein sequence ID" value="ADU66471.1"/>
    <property type="molecule type" value="Genomic_DNA"/>
</dbReference>
<dbReference type="InterPro" id="IPR043128">
    <property type="entry name" value="Rev_trsase/Diguanyl_cyclase"/>
</dbReference>
<protein>
    <submittedName>
        <fullName evidence="4">PAS sensor protein</fullName>
    </submittedName>
</protein>
<organism evidence="4 5">
    <name type="scientific">Desulfurispirillum indicum (strain ATCC BAA-1389 / DSM 22839 / S5)</name>
    <dbReference type="NCBI Taxonomy" id="653733"/>
    <lineage>
        <taxon>Bacteria</taxon>
        <taxon>Pseudomonadati</taxon>
        <taxon>Chrysiogenota</taxon>
        <taxon>Chrysiogenia</taxon>
        <taxon>Chrysiogenales</taxon>
        <taxon>Chrysiogenaceae</taxon>
        <taxon>Desulfurispirillum</taxon>
    </lineage>
</organism>
<dbReference type="Gene3D" id="3.30.70.270">
    <property type="match status" value="1"/>
</dbReference>
<dbReference type="InterPro" id="IPR000014">
    <property type="entry name" value="PAS"/>
</dbReference>
<accession>E6W151</accession>
<feature type="domain" description="EAL" evidence="2">
    <location>
        <begin position="417"/>
        <end position="671"/>
    </location>
</feature>
<gene>
    <name evidence="4" type="ordered locus">Selin_1742</name>
</gene>
<dbReference type="RefSeq" id="WP_013506351.1">
    <property type="nucleotide sequence ID" value="NC_014836.1"/>
</dbReference>
<dbReference type="AlphaFoldDB" id="E6W151"/>
<dbReference type="InterPro" id="IPR001610">
    <property type="entry name" value="PAC"/>
</dbReference>
<evidence type="ECO:0000313" key="5">
    <source>
        <dbReference type="Proteomes" id="UP000002572"/>
    </source>
</evidence>
<dbReference type="SMART" id="SM00052">
    <property type="entry name" value="EAL"/>
    <property type="match status" value="1"/>
</dbReference>
<dbReference type="SUPFAM" id="SSF55073">
    <property type="entry name" value="Nucleotide cyclase"/>
    <property type="match status" value="1"/>
</dbReference>
<dbReference type="InParanoid" id="E6W151"/>
<proteinExistence type="predicted"/>
<dbReference type="STRING" id="653733.Selin_1742"/>
<dbReference type="PROSITE" id="PS50112">
    <property type="entry name" value="PAS"/>
    <property type="match status" value="1"/>
</dbReference>
<feature type="domain" description="PAS" evidence="1">
    <location>
        <begin position="132"/>
        <end position="164"/>
    </location>
</feature>
<dbReference type="HOGENOM" id="CLU_000445_70_20_0"/>
<dbReference type="NCBIfam" id="TIGR00254">
    <property type="entry name" value="GGDEF"/>
    <property type="match status" value="1"/>
</dbReference>
<dbReference type="InterPro" id="IPR001633">
    <property type="entry name" value="EAL_dom"/>
</dbReference>
<dbReference type="NCBIfam" id="TIGR00229">
    <property type="entry name" value="sensory_box"/>
    <property type="match status" value="1"/>
</dbReference>
<evidence type="ECO:0000259" key="2">
    <source>
        <dbReference type="PROSITE" id="PS50883"/>
    </source>
</evidence>
<dbReference type="SUPFAM" id="SSF55785">
    <property type="entry name" value="PYP-like sensor domain (PAS domain)"/>
    <property type="match status" value="2"/>
</dbReference>
<dbReference type="InterPro" id="IPR000160">
    <property type="entry name" value="GGDEF_dom"/>
</dbReference>
<feature type="domain" description="GGDEF" evidence="3">
    <location>
        <begin position="274"/>
        <end position="408"/>
    </location>
</feature>
<dbReference type="eggNOG" id="COG2199">
    <property type="taxonomic scope" value="Bacteria"/>
</dbReference>
<dbReference type="CDD" id="cd00130">
    <property type="entry name" value="PAS"/>
    <property type="match status" value="2"/>
</dbReference>
<dbReference type="SMART" id="SM00086">
    <property type="entry name" value="PAC"/>
    <property type="match status" value="1"/>
</dbReference>
<reference evidence="4 5" key="1">
    <citation type="submission" date="2010-12" db="EMBL/GenBank/DDBJ databases">
        <title>Complete sequence of Desulfurispirillum indicum S5.</title>
        <authorList>
            <consortium name="US DOE Joint Genome Institute"/>
            <person name="Lucas S."/>
            <person name="Copeland A."/>
            <person name="Lapidus A."/>
            <person name="Cheng J.-F."/>
            <person name="Goodwin L."/>
            <person name="Pitluck S."/>
            <person name="Chertkov O."/>
            <person name="Held B."/>
            <person name="Detter J.C."/>
            <person name="Han C."/>
            <person name="Tapia R."/>
            <person name="Land M."/>
            <person name="Hauser L."/>
            <person name="Kyrpides N."/>
            <person name="Ivanova N."/>
            <person name="Mikhailova N."/>
            <person name="Haggblom M."/>
            <person name="Rauschenbach I."/>
            <person name="Bini E."/>
            <person name="Woyke T."/>
        </authorList>
    </citation>
    <scope>NUCLEOTIDE SEQUENCE [LARGE SCALE GENOMIC DNA]</scope>
    <source>
        <strain evidence="5">ATCC BAA-1389 / DSM 22839 / S5</strain>
    </source>
</reference>
<dbReference type="PROSITE" id="PS50887">
    <property type="entry name" value="GGDEF"/>
    <property type="match status" value="1"/>
</dbReference>
<dbReference type="Pfam" id="PF00563">
    <property type="entry name" value="EAL"/>
    <property type="match status" value="1"/>
</dbReference>
<dbReference type="InterPro" id="IPR052155">
    <property type="entry name" value="Biofilm_reg_signaling"/>
</dbReference>
<dbReference type="SUPFAM" id="SSF141868">
    <property type="entry name" value="EAL domain-like"/>
    <property type="match status" value="1"/>
</dbReference>
<dbReference type="KEGG" id="din:Selin_1742"/>
<dbReference type="PANTHER" id="PTHR44757:SF2">
    <property type="entry name" value="BIOFILM ARCHITECTURE MAINTENANCE PROTEIN MBAA"/>
    <property type="match status" value="1"/>
</dbReference>
<dbReference type="InterPro" id="IPR029787">
    <property type="entry name" value="Nucleotide_cyclase"/>
</dbReference>
<dbReference type="PROSITE" id="PS50883">
    <property type="entry name" value="EAL"/>
    <property type="match status" value="1"/>
</dbReference>
<dbReference type="Pfam" id="PF13188">
    <property type="entry name" value="PAS_8"/>
    <property type="match status" value="1"/>
</dbReference>
<dbReference type="PANTHER" id="PTHR44757">
    <property type="entry name" value="DIGUANYLATE CYCLASE DGCP"/>
    <property type="match status" value="1"/>
</dbReference>
<dbReference type="Proteomes" id="UP000002572">
    <property type="component" value="Chromosome"/>
</dbReference>
<dbReference type="InterPro" id="IPR035919">
    <property type="entry name" value="EAL_sf"/>
</dbReference>